<dbReference type="Proteomes" id="UP001050975">
    <property type="component" value="Unassembled WGS sequence"/>
</dbReference>
<evidence type="ECO:0000313" key="2">
    <source>
        <dbReference type="EMBL" id="GET36339.1"/>
    </source>
</evidence>
<feature type="signal peptide" evidence="1">
    <location>
        <begin position="1"/>
        <end position="27"/>
    </location>
</feature>
<feature type="chain" id="PRO_5043853546" evidence="1">
    <location>
        <begin position="28"/>
        <end position="145"/>
    </location>
</feature>
<accession>A0AAV3WF86</accession>
<gene>
    <name evidence="2" type="ORF">MiSe_10870</name>
</gene>
<evidence type="ECO:0000256" key="1">
    <source>
        <dbReference type="SAM" id="SignalP"/>
    </source>
</evidence>
<sequence>MGMRLSCLKGVMIVVAAAGGFANSAIADPYIFVPDNDRAVRIDQQFNRVFFSNDREFFKNRSIERQLDFLFGLRNSYPENEINRDGRGVHNLYVEVLERQVGSDPILLTPDLPNPFNTSLRQLPPSSFSRPFGGRELINEELPPR</sequence>
<dbReference type="RefSeq" id="WP_226575730.1">
    <property type="nucleotide sequence ID" value="NZ_BLAY01000011.1"/>
</dbReference>
<dbReference type="EMBL" id="BLAY01000011">
    <property type="protein sequence ID" value="GET36339.1"/>
    <property type="molecule type" value="Genomic_DNA"/>
</dbReference>
<evidence type="ECO:0000313" key="3">
    <source>
        <dbReference type="Proteomes" id="UP001050975"/>
    </source>
</evidence>
<reference evidence="2" key="1">
    <citation type="submission" date="2019-10" db="EMBL/GenBank/DDBJ databases">
        <title>Draft genome sequece of Microseira wollei NIES-4236.</title>
        <authorList>
            <person name="Yamaguchi H."/>
            <person name="Suzuki S."/>
            <person name="Kawachi M."/>
        </authorList>
    </citation>
    <scope>NUCLEOTIDE SEQUENCE</scope>
    <source>
        <strain evidence="2">NIES-4236</strain>
    </source>
</reference>
<comment type="caution">
    <text evidence="2">The sequence shown here is derived from an EMBL/GenBank/DDBJ whole genome shotgun (WGS) entry which is preliminary data.</text>
</comment>
<keyword evidence="3" id="KW-1185">Reference proteome</keyword>
<organism evidence="2 3">
    <name type="scientific">Microseira wollei NIES-4236</name>
    <dbReference type="NCBI Taxonomy" id="2530354"/>
    <lineage>
        <taxon>Bacteria</taxon>
        <taxon>Bacillati</taxon>
        <taxon>Cyanobacteriota</taxon>
        <taxon>Cyanophyceae</taxon>
        <taxon>Oscillatoriophycideae</taxon>
        <taxon>Aerosakkonematales</taxon>
        <taxon>Aerosakkonemataceae</taxon>
        <taxon>Microseira</taxon>
    </lineage>
</organism>
<proteinExistence type="predicted"/>
<keyword evidence="1" id="KW-0732">Signal</keyword>
<protein>
    <submittedName>
        <fullName evidence="2">Uncharacterized protein</fullName>
    </submittedName>
</protein>
<dbReference type="AlphaFoldDB" id="A0AAV3WF86"/>
<name>A0AAV3WF86_9CYAN</name>